<evidence type="ECO:0000313" key="2">
    <source>
        <dbReference type="EMBL" id="GAF69523.1"/>
    </source>
</evidence>
<comment type="caution">
    <text evidence="2">The sequence shown here is derived from an EMBL/GenBank/DDBJ whole genome shotgun (WGS) entry which is preliminary data.</text>
</comment>
<reference evidence="2" key="1">
    <citation type="journal article" date="2014" name="Front. Microbiol.">
        <title>High frequency of phylogenetically diverse reductive dehalogenase-homologous genes in deep subseafloor sedimentary metagenomes.</title>
        <authorList>
            <person name="Kawai M."/>
            <person name="Futagami T."/>
            <person name="Toyoda A."/>
            <person name="Takaki Y."/>
            <person name="Nishi S."/>
            <person name="Hori S."/>
            <person name="Arai W."/>
            <person name="Tsubouchi T."/>
            <person name="Morono Y."/>
            <person name="Uchiyama I."/>
            <person name="Ito T."/>
            <person name="Fujiyama A."/>
            <person name="Inagaki F."/>
            <person name="Takami H."/>
        </authorList>
    </citation>
    <scope>NUCLEOTIDE SEQUENCE</scope>
    <source>
        <strain evidence="2">Expedition CK06-06</strain>
    </source>
</reference>
<dbReference type="InterPro" id="IPR029063">
    <property type="entry name" value="SAM-dependent_MTases_sf"/>
</dbReference>
<sequence>HYPDGFFDLVTGMLTFHEMPRQIRLQVMNEMVRVLKQYGRILLIDYHPGSIHFPKGWMDKAVIYFFEIAAGREHFKNFRDFLANKGIPGLIASHKLSMEKSKIVSGGNLGVYLFCAE</sequence>
<dbReference type="GO" id="GO:0008757">
    <property type="term" value="F:S-adenosylmethionine-dependent methyltransferase activity"/>
    <property type="evidence" value="ECO:0007669"/>
    <property type="project" value="InterPro"/>
</dbReference>
<gene>
    <name evidence="2" type="ORF">S01H1_14961</name>
</gene>
<evidence type="ECO:0000259" key="1">
    <source>
        <dbReference type="Pfam" id="PF08241"/>
    </source>
</evidence>
<protein>
    <recommendedName>
        <fullName evidence="1">Methyltransferase type 11 domain-containing protein</fullName>
    </recommendedName>
</protein>
<dbReference type="AlphaFoldDB" id="X0RL65"/>
<dbReference type="SUPFAM" id="SSF53335">
    <property type="entry name" value="S-adenosyl-L-methionine-dependent methyltransferases"/>
    <property type="match status" value="1"/>
</dbReference>
<dbReference type="Gene3D" id="3.40.50.150">
    <property type="entry name" value="Vaccinia Virus protein VP39"/>
    <property type="match status" value="1"/>
</dbReference>
<dbReference type="EMBL" id="BARS01007803">
    <property type="protein sequence ID" value="GAF69523.1"/>
    <property type="molecule type" value="Genomic_DNA"/>
</dbReference>
<proteinExistence type="predicted"/>
<feature type="non-terminal residue" evidence="2">
    <location>
        <position position="1"/>
    </location>
</feature>
<feature type="domain" description="Methyltransferase type 11" evidence="1">
    <location>
        <begin position="2"/>
        <end position="42"/>
    </location>
</feature>
<dbReference type="Pfam" id="PF08241">
    <property type="entry name" value="Methyltransf_11"/>
    <property type="match status" value="1"/>
</dbReference>
<dbReference type="InterPro" id="IPR013216">
    <property type="entry name" value="Methyltransf_11"/>
</dbReference>
<accession>X0RL65</accession>
<organism evidence="2">
    <name type="scientific">marine sediment metagenome</name>
    <dbReference type="NCBI Taxonomy" id="412755"/>
    <lineage>
        <taxon>unclassified sequences</taxon>
        <taxon>metagenomes</taxon>
        <taxon>ecological metagenomes</taxon>
    </lineage>
</organism>
<name>X0RL65_9ZZZZ</name>